<proteinExistence type="predicted"/>
<keyword evidence="2" id="KW-1185">Reference proteome</keyword>
<comment type="caution">
    <text evidence="1">The sequence shown here is derived from an EMBL/GenBank/DDBJ whole genome shotgun (WGS) entry which is preliminary data.</text>
</comment>
<gene>
    <name evidence="1" type="ORF">HUJ06_005150</name>
</gene>
<dbReference type="AlphaFoldDB" id="A0A822YPJ0"/>
<organism evidence="1 2">
    <name type="scientific">Nelumbo nucifera</name>
    <name type="common">Sacred lotus</name>
    <dbReference type="NCBI Taxonomy" id="4432"/>
    <lineage>
        <taxon>Eukaryota</taxon>
        <taxon>Viridiplantae</taxon>
        <taxon>Streptophyta</taxon>
        <taxon>Embryophyta</taxon>
        <taxon>Tracheophyta</taxon>
        <taxon>Spermatophyta</taxon>
        <taxon>Magnoliopsida</taxon>
        <taxon>Proteales</taxon>
        <taxon>Nelumbonaceae</taxon>
        <taxon>Nelumbo</taxon>
    </lineage>
</organism>
<evidence type="ECO:0000313" key="1">
    <source>
        <dbReference type="EMBL" id="DAD34510.1"/>
    </source>
</evidence>
<dbReference type="EMBL" id="DUZY01000004">
    <property type="protein sequence ID" value="DAD34510.1"/>
    <property type="molecule type" value="Genomic_DNA"/>
</dbReference>
<sequence>MIAKIKLLGIISLGCVDQYVQILNKYIVPKHEFHEIQPEE</sequence>
<reference evidence="1 2" key="1">
    <citation type="journal article" date="2020" name="Mol. Biol. Evol.">
        <title>Distinct Expression and Methylation Patterns for Genes with Different Fates following a Single Whole-Genome Duplication in Flowering Plants.</title>
        <authorList>
            <person name="Shi T."/>
            <person name="Rahmani R.S."/>
            <person name="Gugger P.F."/>
            <person name="Wang M."/>
            <person name="Li H."/>
            <person name="Zhang Y."/>
            <person name="Li Z."/>
            <person name="Wang Q."/>
            <person name="Van de Peer Y."/>
            <person name="Marchal K."/>
            <person name="Chen J."/>
        </authorList>
    </citation>
    <scope>NUCLEOTIDE SEQUENCE [LARGE SCALE GENOMIC DNA]</scope>
    <source>
        <tissue evidence="1">Leaf</tissue>
    </source>
</reference>
<evidence type="ECO:0000313" key="2">
    <source>
        <dbReference type="Proteomes" id="UP000607653"/>
    </source>
</evidence>
<protein>
    <submittedName>
        <fullName evidence="1">Uncharacterized protein</fullName>
    </submittedName>
</protein>
<dbReference type="Proteomes" id="UP000607653">
    <property type="component" value="Unassembled WGS sequence"/>
</dbReference>
<name>A0A822YPJ0_NELNU</name>
<accession>A0A822YPJ0</accession>